<evidence type="ECO:0000256" key="1">
    <source>
        <dbReference type="SAM" id="MobiDB-lite"/>
    </source>
</evidence>
<proteinExistence type="predicted"/>
<name>A0AAV2H9X8_LYMST</name>
<dbReference type="InterPro" id="IPR013087">
    <property type="entry name" value="Znf_C2H2_type"/>
</dbReference>
<feature type="compositionally biased region" description="Low complexity" evidence="1">
    <location>
        <begin position="305"/>
        <end position="318"/>
    </location>
</feature>
<evidence type="ECO:0000313" key="3">
    <source>
        <dbReference type="EMBL" id="CAL1530330.1"/>
    </source>
</evidence>
<evidence type="ECO:0000313" key="4">
    <source>
        <dbReference type="Proteomes" id="UP001497497"/>
    </source>
</evidence>
<dbReference type="AlphaFoldDB" id="A0AAV2H9X8"/>
<feature type="domain" description="C2H2-type" evidence="2">
    <location>
        <begin position="113"/>
        <end position="136"/>
    </location>
</feature>
<keyword evidence="4" id="KW-1185">Reference proteome</keyword>
<comment type="caution">
    <text evidence="3">The sequence shown here is derived from an EMBL/GenBank/DDBJ whole genome shotgun (WGS) entry which is preliminary data.</text>
</comment>
<dbReference type="Proteomes" id="UP001497497">
    <property type="component" value="Unassembled WGS sequence"/>
</dbReference>
<accession>A0AAV2H9X8</accession>
<evidence type="ECO:0000259" key="2">
    <source>
        <dbReference type="SMART" id="SM00355"/>
    </source>
</evidence>
<organism evidence="3 4">
    <name type="scientific">Lymnaea stagnalis</name>
    <name type="common">Great pond snail</name>
    <name type="synonym">Helix stagnalis</name>
    <dbReference type="NCBI Taxonomy" id="6523"/>
    <lineage>
        <taxon>Eukaryota</taxon>
        <taxon>Metazoa</taxon>
        <taxon>Spiralia</taxon>
        <taxon>Lophotrochozoa</taxon>
        <taxon>Mollusca</taxon>
        <taxon>Gastropoda</taxon>
        <taxon>Heterobranchia</taxon>
        <taxon>Euthyneura</taxon>
        <taxon>Panpulmonata</taxon>
        <taxon>Hygrophila</taxon>
        <taxon>Lymnaeoidea</taxon>
        <taxon>Lymnaeidae</taxon>
        <taxon>Lymnaea</taxon>
    </lineage>
</organism>
<protein>
    <recommendedName>
        <fullName evidence="2">C2H2-type domain-containing protein</fullName>
    </recommendedName>
</protein>
<gene>
    <name evidence="3" type="ORF">GSLYS_00004463001</name>
</gene>
<feature type="region of interest" description="Disordered" evidence="1">
    <location>
        <begin position="294"/>
        <end position="322"/>
    </location>
</feature>
<feature type="domain" description="C2H2-type" evidence="2">
    <location>
        <begin position="681"/>
        <end position="708"/>
    </location>
</feature>
<feature type="region of interest" description="Disordered" evidence="1">
    <location>
        <begin position="242"/>
        <end position="278"/>
    </location>
</feature>
<dbReference type="SMART" id="SM00355">
    <property type="entry name" value="ZnF_C2H2"/>
    <property type="match status" value="3"/>
</dbReference>
<feature type="compositionally biased region" description="Basic and acidic residues" evidence="1">
    <location>
        <begin position="252"/>
        <end position="267"/>
    </location>
</feature>
<reference evidence="3 4" key="1">
    <citation type="submission" date="2024-04" db="EMBL/GenBank/DDBJ databases">
        <authorList>
            <consortium name="Genoscope - CEA"/>
            <person name="William W."/>
        </authorList>
    </citation>
    <scope>NUCLEOTIDE SEQUENCE [LARGE SCALE GENOMIC DNA]</scope>
</reference>
<feature type="non-terminal residue" evidence="3">
    <location>
        <position position="854"/>
    </location>
</feature>
<feature type="domain" description="C2H2-type" evidence="2">
    <location>
        <begin position="88"/>
        <end position="111"/>
    </location>
</feature>
<dbReference type="EMBL" id="CAXITT010000067">
    <property type="protein sequence ID" value="CAL1530330.1"/>
    <property type="molecule type" value="Genomic_DNA"/>
</dbReference>
<sequence length="854" mass="94752">MRIRTMASKDESYEVTGKVCPPKLPMDNVNMDNWLIIPSSLMESIFTEIPIEGTKISRSTSLCALSSQANVVLSTNGLSHSSVSLPYYFCNFCDHHTDNKAALLRHMSSKHVFKCLFCDFISFTRCGLIQHQLFKHVDAEEMQPILTTKTIQLNTSQLQRHFRYLIQFKDSCDSHSRPGAESDNPVNSSHLNTLSEAESGDNYFLSLERKGNYTLSVQKEVSDSVTVSEAINTTTNSAQQEILSFSSVPTRQGDEDDKKKSIAKDSHFGGNGASDGFKASDEYKAEISNIKSARDMPHFLDESDSSVTSSSNHQSTLSPQAHQKSMIKGLQSVYEAESPIKNQVPSFLTDSLSVPKIVGEAGWKPGRSDSSHNIVKKILKWCADENSLENCGKESKSMFNSVSTDDNNRSHPAINTTTSETGCLKAALKSSENVLNNCPFEEREGSLSPNLSSLSVERLQKQLEEAVSNSPGFTFLESLKSSHPLCNNLSVATDSNVSSASVSPHILTGIKQGFKCYVDDTECVKKDVDNFLLTSEDQQDSDRQEQEESQFKRRSIVDNLENKGQSPVSIKQKKIENYDLLRNLLVQKPKDTMKHFVHNPKELIRIPLSRNTSPMTSNQTMSDVTLARQRTASSLMNLRTRASDMSLKDLLIGNHPQVNSPKAAKFNKDLNPSQKNMNIFLVCGYCNFESANKVQFDAHVAICKQINHDMKDCDSLQESADMYDCVKQEPLDNSCVEASSSFSSGEFSASGLLKSLTAHSTIKKTASPLTAEANKSCDIIKGVARKHEIKQPNHKFNSKMSSVNMFHHEFHDNEDLSSNIHGIVLPKTTSLHLSPNLKNFDSESNINKGTDPVT</sequence>